<evidence type="ECO:0000313" key="1">
    <source>
        <dbReference type="EMBL" id="KKN56639.1"/>
    </source>
</evidence>
<dbReference type="InterPro" id="IPR036410">
    <property type="entry name" value="HSP_DnaJ_Cys-rich_dom_sf"/>
</dbReference>
<dbReference type="AlphaFoldDB" id="A0A0F9RPJ2"/>
<sequence length="65" mass="7258">MKKKLSITEELTIEMPYRKLSNCRPCNGTGGIASNEYHNGVNKCYFCQGTGDLDPKSSNAMRVKE</sequence>
<organism evidence="1">
    <name type="scientific">marine sediment metagenome</name>
    <dbReference type="NCBI Taxonomy" id="412755"/>
    <lineage>
        <taxon>unclassified sequences</taxon>
        <taxon>metagenomes</taxon>
        <taxon>ecological metagenomes</taxon>
    </lineage>
</organism>
<dbReference type="EMBL" id="LAZR01000836">
    <property type="protein sequence ID" value="KKN56639.1"/>
    <property type="molecule type" value="Genomic_DNA"/>
</dbReference>
<accession>A0A0F9RPJ2</accession>
<comment type="caution">
    <text evidence="1">The sequence shown here is derived from an EMBL/GenBank/DDBJ whole genome shotgun (WGS) entry which is preliminary data.</text>
</comment>
<reference evidence="1" key="1">
    <citation type="journal article" date="2015" name="Nature">
        <title>Complex archaea that bridge the gap between prokaryotes and eukaryotes.</title>
        <authorList>
            <person name="Spang A."/>
            <person name="Saw J.H."/>
            <person name="Jorgensen S.L."/>
            <person name="Zaremba-Niedzwiedzka K."/>
            <person name="Martijn J."/>
            <person name="Lind A.E."/>
            <person name="van Eijk R."/>
            <person name="Schleper C."/>
            <person name="Guy L."/>
            <person name="Ettema T.J."/>
        </authorList>
    </citation>
    <scope>NUCLEOTIDE SEQUENCE</scope>
</reference>
<gene>
    <name evidence="1" type="ORF">LCGC14_0570510</name>
</gene>
<name>A0A0F9RPJ2_9ZZZZ</name>
<protein>
    <submittedName>
        <fullName evidence="1">Uncharacterized protein</fullName>
    </submittedName>
</protein>
<proteinExistence type="predicted"/>
<dbReference type="SUPFAM" id="SSF57938">
    <property type="entry name" value="DnaJ/Hsp40 cysteine-rich domain"/>
    <property type="match status" value="1"/>
</dbReference>